<dbReference type="PANTHER" id="PTHR12815">
    <property type="entry name" value="SORTING AND ASSEMBLY MACHINERY SAMM50 PROTEIN FAMILY MEMBER"/>
    <property type="match status" value="1"/>
</dbReference>
<evidence type="ECO:0000256" key="1">
    <source>
        <dbReference type="ARBA" id="ARBA00004370"/>
    </source>
</evidence>
<evidence type="ECO:0000259" key="8">
    <source>
        <dbReference type="Pfam" id="PF07244"/>
    </source>
</evidence>
<keyword evidence="3" id="KW-0732">Signal</keyword>
<evidence type="ECO:0000256" key="2">
    <source>
        <dbReference type="ARBA" id="ARBA00022692"/>
    </source>
</evidence>
<feature type="transmembrane region" description="Helical" evidence="6">
    <location>
        <begin position="9"/>
        <end position="28"/>
    </location>
</feature>
<evidence type="ECO:0000313" key="10">
    <source>
        <dbReference type="Proteomes" id="UP001155182"/>
    </source>
</evidence>
<dbReference type="Pfam" id="PF01103">
    <property type="entry name" value="Omp85"/>
    <property type="match status" value="1"/>
</dbReference>
<keyword evidence="4 6" id="KW-0472">Membrane</keyword>
<name>A0A9X2F4J3_9SPHI</name>
<feature type="domain" description="POTRA" evidence="8">
    <location>
        <begin position="108"/>
        <end position="157"/>
    </location>
</feature>
<keyword evidence="10" id="KW-1185">Reference proteome</keyword>
<evidence type="ECO:0000256" key="4">
    <source>
        <dbReference type="ARBA" id="ARBA00023136"/>
    </source>
</evidence>
<dbReference type="InterPro" id="IPR000184">
    <property type="entry name" value="Bac_surfAg_D15"/>
</dbReference>
<evidence type="ECO:0000256" key="6">
    <source>
        <dbReference type="SAM" id="Phobius"/>
    </source>
</evidence>
<keyword evidence="5" id="KW-0998">Cell outer membrane</keyword>
<protein>
    <submittedName>
        <fullName evidence="9">BamA/TamA family outer membrane protein</fullName>
    </submittedName>
</protein>
<gene>
    <name evidence="9" type="ORF">NF867_17490</name>
</gene>
<organism evidence="9 10">
    <name type="scientific">Solitalea agri</name>
    <dbReference type="NCBI Taxonomy" id="2953739"/>
    <lineage>
        <taxon>Bacteria</taxon>
        <taxon>Pseudomonadati</taxon>
        <taxon>Bacteroidota</taxon>
        <taxon>Sphingobacteriia</taxon>
        <taxon>Sphingobacteriales</taxon>
        <taxon>Sphingobacteriaceae</taxon>
        <taxon>Solitalea</taxon>
    </lineage>
</organism>
<dbReference type="InterPro" id="IPR010827">
    <property type="entry name" value="BamA/TamA_POTRA"/>
</dbReference>
<dbReference type="InterPro" id="IPR039910">
    <property type="entry name" value="D15-like"/>
</dbReference>
<evidence type="ECO:0000256" key="5">
    <source>
        <dbReference type="ARBA" id="ARBA00023237"/>
    </source>
</evidence>
<dbReference type="Gene3D" id="2.40.160.50">
    <property type="entry name" value="membrane protein fhac: a member of the omp85/tpsb transporter family"/>
    <property type="match status" value="1"/>
</dbReference>
<evidence type="ECO:0000313" key="9">
    <source>
        <dbReference type="EMBL" id="MCO4294659.1"/>
    </source>
</evidence>
<dbReference type="GO" id="GO:0019867">
    <property type="term" value="C:outer membrane"/>
    <property type="evidence" value="ECO:0007669"/>
    <property type="project" value="InterPro"/>
</dbReference>
<dbReference type="PANTHER" id="PTHR12815:SF47">
    <property type="entry name" value="TRANSLOCATION AND ASSEMBLY MODULE SUBUNIT TAMA"/>
    <property type="match status" value="1"/>
</dbReference>
<keyword evidence="2 6" id="KW-0812">Transmembrane</keyword>
<dbReference type="Pfam" id="PF07244">
    <property type="entry name" value="POTRA"/>
    <property type="match status" value="1"/>
</dbReference>
<reference evidence="9" key="1">
    <citation type="submission" date="2022-06" db="EMBL/GenBank/DDBJ databases">
        <title>Solitalea sp. MAHUQ-68 isolated from rhizospheric soil.</title>
        <authorList>
            <person name="Huq M.A."/>
        </authorList>
    </citation>
    <scope>NUCLEOTIDE SEQUENCE</scope>
    <source>
        <strain evidence="9">MAHUQ-68</strain>
    </source>
</reference>
<dbReference type="EMBL" id="JAMWYS010000058">
    <property type="protein sequence ID" value="MCO4294659.1"/>
    <property type="molecule type" value="Genomic_DNA"/>
</dbReference>
<proteinExistence type="predicted"/>
<sequence length="771" mass="87860">MQKNAPHKVFSLVSIFHKLSLMVVLYVLSVSCSNTKYLPKGEKLYTGAEVKFDKHYKSKIKASALEKMIRPLPNSKLLGLRVKLYAYNIAKEPKGKGLNYFLKRKFGEPPVLFSTMNINRNIDLLTNYLENQGYFNATVSADTIDKNRRVKAMFKVNVGNRYRINNIVFPSDSDSLNTYIRSTSKETLLKKNQPFIFETIKEERIRIDAALKELGYFYFNPDYLIMQLDSTNKNNTVDIYIKLKKDAPDKALHVYRLNNINVYPNYSLEKDSTYNLSMAVKYHDYSIVDVDNLFKPITFDRAIFFEKDKVYTRTNHNLSLNRLVNLGAFKFVKLQLTDADSLSRHLNADFYLTPYPKHSLRFEATGTSKSNNFVGSELKVLDRNRNFLRGAEQFILSVAAGFETQLNGSAPALNSYSLTPEVSLTFPRFVTPISRINKAGALAPKTKITANYQILTRSDYYTLNSAGLFYGYSWKESLRKDHVFNLVAINFVKPTNTTAKFDSMLVADPTLKASFQQQFIIGTNYNFVYTNQLESKRPNNFYINANIDFSGNFIGLLMPGKESVDNPSKIFGTPFSQYARGYVDGRHYWNFNRNTTWANRLFMGIGYAYGNSSALPYLKQFYVGGSNSVRGFRARSLGPGTYPPVTDNTTFPDQAGDVKFEFNTELRAKLVGIVKGAVFMDAGNIWLIRENPLLPGGKFRFGQVFNELAVSTGAGIRIDASVFVIRFDAAFPVRKPWLPNGDRWVVDQVDFGSKQWRKHNLILNIAIGYPF</sequence>
<accession>A0A9X2F4J3</accession>
<feature type="domain" description="Bacterial surface antigen (D15)" evidence="7">
    <location>
        <begin position="576"/>
        <end position="738"/>
    </location>
</feature>
<comment type="caution">
    <text evidence="9">The sequence shown here is derived from an EMBL/GenBank/DDBJ whole genome shotgun (WGS) entry which is preliminary data.</text>
</comment>
<evidence type="ECO:0000256" key="3">
    <source>
        <dbReference type="ARBA" id="ARBA00022729"/>
    </source>
</evidence>
<dbReference type="RefSeq" id="WP_252589690.1">
    <property type="nucleotide sequence ID" value="NZ_JAMWYS010000058.1"/>
</dbReference>
<dbReference type="AlphaFoldDB" id="A0A9X2F4J3"/>
<keyword evidence="6" id="KW-1133">Transmembrane helix</keyword>
<evidence type="ECO:0000259" key="7">
    <source>
        <dbReference type="Pfam" id="PF01103"/>
    </source>
</evidence>
<dbReference type="Proteomes" id="UP001155182">
    <property type="component" value="Unassembled WGS sequence"/>
</dbReference>
<dbReference type="PROSITE" id="PS51257">
    <property type="entry name" value="PROKAR_LIPOPROTEIN"/>
    <property type="match status" value="1"/>
</dbReference>
<comment type="subcellular location">
    <subcellularLocation>
        <location evidence="1">Membrane</location>
    </subcellularLocation>
</comment>